<accession>A0ABD1NA88</accession>
<evidence type="ECO:0000256" key="3">
    <source>
        <dbReference type="SAM" id="Coils"/>
    </source>
</evidence>
<evidence type="ECO:0000313" key="5">
    <source>
        <dbReference type="EMBL" id="KAL2345028.1"/>
    </source>
</evidence>
<feature type="region of interest" description="Disordered" evidence="4">
    <location>
        <begin position="1"/>
        <end position="74"/>
    </location>
</feature>
<organism evidence="5 6">
    <name type="scientific">Flemingia macrophylla</name>
    <dbReference type="NCBI Taxonomy" id="520843"/>
    <lineage>
        <taxon>Eukaryota</taxon>
        <taxon>Viridiplantae</taxon>
        <taxon>Streptophyta</taxon>
        <taxon>Embryophyta</taxon>
        <taxon>Tracheophyta</taxon>
        <taxon>Spermatophyta</taxon>
        <taxon>Magnoliopsida</taxon>
        <taxon>eudicotyledons</taxon>
        <taxon>Gunneridae</taxon>
        <taxon>Pentapetalae</taxon>
        <taxon>rosids</taxon>
        <taxon>fabids</taxon>
        <taxon>Fabales</taxon>
        <taxon>Fabaceae</taxon>
        <taxon>Papilionoideae</taxon>
        <taxon>50 kb inversion clade</taxon>
        <taxon>NPAAA clade</taxon>
        <taxon>indigoferoid/millettioid clade</taxon>
        <taxon>Phaseoleae</taxon>
        <taxon>Flemingia</taxon>
    </lineage>
</organism>
<dbReference type="Proteomes" id="UP001603857">
    <property type="component" value="Unassembled WGS sequence"/>
</dbReference>
<feature type="coiled-coil region" evidence="3">
    <location>
        <begin position="74"/>
        <end position="129"/>
    </location>
</feature>
<feature type="coiled-coil region" evidence="3">
    <location>
        <begin position="434"/>
        <end position="482"/>
    </location>
</feature>
<feature type="coiled-coil region" evidence="3">
    <location>
        <begin position="243"/>
        <end position="298"/>
    </location>
</feature>
<protein>
    <recommendedName>
        <fullName evidence="7">Interactor of constitutive active ROPs 2, chloroplastic</fullName>
    </recommendedName>
</protein>
<evidence type="ECO:0000256" key="4">
    <source>
        <dbReference type="SAM" id="MobiDB-lite"/>
    </source>
</evidence>
<keyword evidence="6" id="KW-1185">Reference proteome</keyword>
<feature type="compositionally biased region" description="Basic and acidic residues" evidence="4">
    <location>
        <begin position="54"/>
        <end position="74"/>
    </location>
</feature>
<proteinExistence type="inferred from homology"/>
<feature type="coiled-coil region" evidence="3">
    <location>
        <begin position="326"/>
        <end position="353"/>
    </location>
</feature>
<name>A0ABD1NA88_9FABA</name>
<feature type="compositionally biased region" description="Polar residues" evidence="4">
    <location>
        <begin position="578"/>
        <end position="589"/>
    </location>
</feature>
<comment type="caution">
    <text evidence="5">The sequence shown here is derived from an EMBL/GenBank/DDBJ whole genome shotgun (WGS) entry which is preliminary data.</text>
</comment>
<gene>
    <name evidence="5" type="ORF">Fmac_006313</name>
</gene>
<dbReference type="PANTHER" id="PTHR34224:SF4">
    <property type="entry name" value="INTERACTOR OF CONSTITUTIVE ACTIVE ROPS 2, CHLOROPLASTIC"/>
    <property type="match status" value="1"/>
</dbReference>
<dbReference type="AlphaFoldDB" id="A0ABD1NA88"/>
<dbReference type="PANTHER" id="PTHR34224">
    <property type="entry name" value="INTERACTOR OF CONSTITUTIVE ACTIVE ROPS 2, CHLOROPLASTIC-RELATED"/>
    <property type="match status" value="1"/>
</dbReference>
<evidence type="ECO:0000256" key="1">
    <source>
        <dbReference type="ARBA" id="ARBA00009778"/>
    </source>
</evidence>
<evidence type="ECO:0008006" key="7">
    <source>
        <dbReference type="Google" id="ProtNLM"/>
    </source>
</evidence>
<sequence>MQTPKARAGTSEVTQKKSPATPRTARQLKTPNSDSDLVCSPNAAKKTPKSRSPKVIERRSPQSPISEKKRPSRIQELESQINRLQEDLKCAKDQLNSSETWKKKAQQEAEEAQKQLVTMSKELEESHQQLLDFSASEEVRLQELSEISQNRDRAWQSELEAVQKQQEMDSAALASAMNEIQKLKIQLERVCESKATQINSAESAHAEIQELKMELDKTLPMLEKLKDEVCDCKESESRALEVVGKMQLQLETANQTVETLRSDGMRAAEAYKSLALELEQSRAQAKSLEELVNKLKVDLVSSANKDVIGPSDENASSQEIGGNEEINQLEAELSSAKAELGQLKAALDVAEVRYQEEYIQSTLQIRCAYEQLERTKSESGQREVVLYEELRRAKADTQELRASLMDKESQLLSVSEENKKFNSKIKENQSTDMESELVIQLKKLEDDIAELKAKLLDRETELQNIAAENSSLKMEIKKELEKNKITDEAVASAEAARAAEQVALTKIGHITEEADKSNKRVTRVTEQLDAAQAANLELEAELRRLKVQSDQWRKAAEAAATILSTGNNGKFVDRNASRESSFNSVTGKMNSPYLEDTDDETPKKKNNNMLKKIGVLWRKNHH</sequence>
<evidence type="ECO:0000256" key="2">
    <source>
        <dbReference type="ARBA" id="ARBA00023054"/>
    </source>
</evidence>
<keyword evidence="2 3" id="KW-0175">Coiled coil</keyword>
<dbReference type="EMBL" id="JBGMDY010000002">
    <property type="protein sequence ID" value="KAL2345028.1"/>
    <property type="molecule type" value="Genomic_DNA"/>
</dbReference>
<feature type="coiled-coil region" evidence="3">
    <location>
        <begin position="514"/>
        <end position="555"/>
    </location>
</feature>
<reference evidence="5 6" key="1">
    <citation type="submission" date="2024-08" db="EMBL/GenBank/DDBJ databases">
        <title>Insights into the chromosomal genome structure of Flemingia macrophylla.</title>
        <authorList>
            <person name="Ding Y."/>
            <person name="Zhao Y."/>
            <person name="Bi W."/>
            <person name="Wu M."/>
            <person name="Zhao G."/>
            <person name="Gong Y."/>
            <person name="Li W."/>
            <person name="Zhang P."/>
        </authorList>
    </citation>
    <scope>NUCLEOTIDE SEQUENCE [LARGE SCALE GENOMIC DNA]</scope>
    <source>
        <strain evidence="5">DYQJB</strain>
        <tissue evidence="5">Leaf</tissue>
    </source>
</reference>
<feature type="region of interest" description="Disordered" evidence="4">
    <location>
        <begin position="574"/>
        <end position="606"/>
    </location>
</feature>
<evidence type="ECO:0000313" key="6">
    <source>
        <dbReference type="Proteomes" id="UP001603857"/>
    </source>
</evidence>
<comment type="similarity">
    <text evidence="1">Belongs to the ICR family.</text>
</comment>
<dbReference type="InterPro" id="IPR029688">
    <property type="entry name" value="ICR"/>
</dbReference>